<organism evidence="1 2">
    <name type="scientific">Violaceomyces palustris</name>
    <dbReference type="NCBI Taxonomy" id="1673888"/>
    <lineage>
        <taxon>Eukaryota</taxon>
        <taxon>Fungi</taxon>
        <taxon>Dikarya</taxon>
        <taxon>Basidiomycota</taxon>
        <taxon>Ustilaginomycotina</taxon>
        <taxon>Ustilaginomycetes</taxon>
        <taxon>Violaceomycetales</taxon>
        <taxon>Violaceomycetaceae</taxon>
        <taxon>Violaceomyces</taxon>
    </lineage>
</organism>
<evidence type="ECO:0000313" key="2">
    <source>
        <dbReference type="Proteomes" id="UP000245626"/>
    </source>
</evidence>
<sequence length="526" mass="58253">MSATFPFRADPPSPPRSSQDRIEPTLSRLDKPKWEKLLWKKQPFPDNHVPDSFLDKLKTNTTTRLPSFSTIAISSLPISQQFVSILFFSGVFVYLRSGDLAPETLILVGSSLSLAGWLIMDLLDHQLDHHHHQRQRREIPQNRFKPDQRGGGKTDHRRVYSDRQRRTRWQSRSHAATKVGSILSFLILSLVLLALSPVLKTLTEATTSDSIWALSSALFVLNFALADYSSPLIVSGSRVVDQVAQDASYSDGGGLVTGKGKSTKLDIVSEWEGGGEPMYGTVRKSKSRFGGEQGPEAFYSTLSLNAAISSSVVLASRLESDLQVFALVLFAIQTFAFLPIFTRRLRSKVLIERVGCSGGGIEGDDDGRGGVVVKGGKGDGERREEAWSLFPCSLTLGKRRKKREDPVTDKESEGGKGRRKGTGTTTNREEWPAWTRRRRRRQRSSNVTLSDLGSLSSTLTLLGATMALLWPLNPICSIICLCGSCFISVVCPAWMRWAQRWKNEIKGPWDPAEPILGKRSSLSSFG</sequence>
<accession>A0ACD0NY94</accession>
<dbReference type="EMBL" id="KZ819898">
    <property type="protein sequence ID" value="PWN50779.1"/>
    <property type="molecule type" value="Genomic_DNA"/>
</dbReference>
<gene>
    <name evidence="1" type="ORF">IE53DRAFT_386901</name>
</gene>
<dbReference type="Proteomes" id="UP000245626">
    <property type="component" value="Unassembled WGS sequence"/>
</dbReference>
<name>A0ACD0NY94_9BASI</name>
<protein>
    <submittedName>
        <fullName evidence="1">GPI2-domain-containing protein</fullName>
    </submittedName>
</protein>
<proteinExistence type="predicted"/>
<keyword evidence="2" id="KW-1185">Reference proteome</keyword>
<reference evidence="1 2" key="1">
    <citation type="journal article" date="2018" name="Mol. Biol. Evol.">
        <title>Broad Genomic Sampling Reveals a Smut Pathogenic Ancestry of the Fungal Clade Ustilaginomycotina.</title>
        <authorList>
            <person name="Kijpornyongpan T."/>
            <person name="Mondo S.J."/>
            <person name="Barry K."/>
            <person name="Sandor L."/>
            <person name="Lee J."/>
            <person name="Lipzen A."/>
            <person name="Pangilinan J."/>
            <person name="LaButti K."/>
            <person name="Hainaut M."/>
            <person name="Henrissat B."/>
            <person name="Grigoriev I.V."/>
            <person name="Spatafora J.W."/>
            <person name="Aime M.C."/>
        </authorList>
    </citation>
    <scope>NUCLEOTIDE SEQUENCE [LARGE SCALE GENOMIC DNA]</scope>
    <source>
        <strain evidence="1 2">SA 807</strain>
    </source>
</reference>
<evidence type="ECO:0000313" key="1">
    <source>
        <dbReference type="EMBL" id="PWN50779.1"/>
    </source>
</evidence>